<dbReference type="Pfam" id="PF01618">
    <property type="entry name" value="MotA_ExbB"/>
    <property type="match status" value="1"/>
</dbReference>
<evidence type="ECO:0000256" key="1">
    <source>
        <dbReference type="ARBA" id="ARBA00004651"/>
    </source>
</evidence>
<feature type="transmembrane region" description="Helical" evidence="7">
    <location>
        <begin position="152"/>
        <end position="174"/>
    </location>
</feature>
<dbReference type="EMBL" id="CP046052">
    <property type="protein sequence ID" value="QGM45107.1"/>
    <property type="molecule type" value="Genomic_DNA"/>
</dbReference>
<keyword evidence="6" id="KW-0653">Protein transport</keyword>
<evidence type="ECO:0000256" key="6">
    <source>
        <dbReference type="RuleBase" id="RU004057"/>
    </source>
</evidence>
<name>A0A6B8KBQ5_9HYPH</name>
<dbReference type="KEGG" id="mhey:H2LOC_005050"/>
<reference evidence="9 10" key="1">
    <citation type="submission" date="2019-11" db="EMBL/GenBank/DDBJ databases">
        <title>The genome sequence of Methylocystis heyeri.</title>
        <authorList>
            <person name="Oshkin I.Y."/>
            <person name="Miroshnikov K."/>
            <person name="Dedysh S.N."/>
        </authorList>
    </citation>
    <scope>NUCLEOTIDE SEQUENCE [LARGE SCALE GENOMIC DNA]</scope>
    <source>
        <strain evidence="9 10">H2</strain>
    </source>
</reference>
<feature type="transmembrane region" description="Helical" evidence="7">
    <location>
        <begin position="20"/>
        <end position="38"/>
    </location>
</feature>
<dbReference type="Proteomes" id="UP000309061">
    <property type="component" value="Chromosome"/>
</dbReference>
<dbReference type="PANTHER" id="PTHR30625:SF3">
    <property type="entry name" value="TOL-PAL SYSTEM PROTEIN TOLQ"/>
    <property type="match status" value="1"/>
</dbReference>
<dbReference type="AlphaFoldDB" id="A0A6B8KBQ5"/>
<evidence type="ECO:0000256" key="2">
    <source>
        <dbReference type="ARBA" id="ARBA00022475"/>
    </source>
</evidence>
<keyword evidence="9" id="KW-0969">Cilium</keyword>
<keyword evidence="4 7" id="KW-1133">Transmembrane helix</keyword>
<feature type="transmembrane region" description="Helical" evidence="7">
    <location>
        <begin position="109"/>
        <end position="132"/>
    </location>
</feature>
<evidence type="ECO:0000256" key="5">
    <source>
        <dbReference type="ARBA" id="ARBA00023136"/>
    </source>
</evidence>
<evidence type="ECO:0000259" key="8">
    <source>
        <dbReference type="Pfam" id="PF01618"/>
    </source>
</evidence>
<evidence type="ECO:0000256" key="7">
    <source>
        <dbReference type="SAM" id="Phobius"/>
    </source>
</evidence>
<keyword evidence="5 7" id="KW-0472">Membrane</keyword>
<keyword evidence="9" id="KW-0966">Cell projection</keyword>
<keyword evidence="9" id="KW-0282">Flagellum</keyword>
<comment type="similarity">
    <text evidence="6">Belongs to the exbB/tolQ family.</text>
</comment>
<comment type="subcellular location">
    <subcellularLocation>
        <location evidence="1">Cell membrane</location>
        <topology evidence="1">Multi-pass membrane protein</topology>
    </subcellularLocation>
    <subcellularLocation>
        <location evidence="6">Membrane</location>
        <topology evidence="6">Multi-pass membrane protein</topology>
    </subcellularLocation>
</comment>
<keyword evidence="3 7" id="KW-0812">Transmembrane</keyword>
<evidence type="ECO:0000313" key="9">
    <source>
        <dbReference type="EMBL" id="QGM45107.1"/>
    </source>
</evidence>
<gene>
    <name evidence="9" type="ORF">H2LOC_005050</name>
</gene>
<evidence type="ECO:0000313" key="10">
    <source>
        <dbReference type="Proteomes" id="UP000309061"/>
    </source>
</evidence>
<feature type="domain" description="MotA/TolQ/ExbB proton channel" evidence="8">
    <location>
        <begin position="78"/>
        <end position="180"/>
    </location>
</feature>
<keyword evidence="6" id="KW-0813">Transport</keyword>
<dbReference type="PANTHER" id="PTHR30625">
    <property type="entry name" value="PROTEIN TOLQ"/>
    <property type="match status" value="1"/>
</dbReference>
<keyword evidence="10" id="KW-1185">Reference proteome</keyword>
<keyword evidence="2" id="KW-1003">Cell membrane</keyword>
<protein>
    <submittedName>
        <fullName evidence="9">Flagellar motor protein MotA</fullName>
    </submittedName>
</protein>
<dbReference type="GO" id="GO:0005886">
    <property type="term" value="C:plasma membrane"/>
    <property type="evidence" value="ECO:0007669"/>
    <property type="project" value="UniProtKB-SubCell"/>
</dbReference>
<evidence type="ECO:0000256" key="4">
    <source>
        <dbReference type="ARBA" id="ARBA00022989"/>
    </source>
</evidence>
<dbReference type="OrthoDB" id="8450048at2"/>
<dbReference type="GO" id="GO:0017038">
    <property type="term" value="P:protein import"/>
    <property type="evidence" value="ECO:0007669"/>
    <property type="project" value="TreeGrafter"/>
</dbReference>
<dbReference type="InterPro" id="IPR002898">
    <property type="entry name" value="MotA_ExbB_proton_chnl"/>
</dbReference>
<dbReference type="InterPro" id="IPR050790">
    <property type="entry name" value="ExbB/TolQ_transport"/>
</dbReference>
<organism evidence="9 10">
    <name type="scientific">Methylocystis heyeri</name>
    <dbReference type="NCBI Taxonomy" id="391905"/>
    <lineage>
        <taxon>Bacteria</taxon>
        <taxon>Pseudomonadati</taxon>
        <taxon>Pseudomonadota</taxon>
        <taxon>Alphaproteobacteria</taxon>
        <taxon>Hyphomicrobiales</taxon>
        <taxon>Methylocystaceae</taxon>
        <taxon>Methylocystis</taxon>
    </lineage>
</organism>
<accession>A0A6B8KBQ5</accession>
<sequence length="215" mass="22116">MEGLTINPVALFMQAGPVGKFVMMLLAAASLWCWAIIIEEIILIRRLRGAIAEAHEKGESDLLAPVIAEGRRAQSLRVPGESVGERRARIVETMGRAARKVLVATEGGLPNLAIVSSLAPFVGLFGTVWGIMTSFAGIAESQDTSLAVVAPGIAEALAATAFGLAAAIPAGFAFNRLGGSLAHTGESLGDFVEEKAISFVAAEAPAAPAPLAEAA</sequence>
<dbReference type="RefSeq" id="WP_136495391.1">
    <property type="nucleotide sequence ID" value="NZ_CP046052.1"/>
</dbReference>
<proteinExistence type="inferred from homology"/>
<evidence type="ECO:0000256" key="3">
    <source>
        <dbReference type="ARBA" id="ARBA00022692"/>
    </source>
</evidence>